<dbReference type="InterPro" id="IPR036515">
    <property type="entry name" value="Transposase_17_sf"/>
</dbReference>
<dbReference type="SUPFAM" id="SSF143422">
    <property type="entry name" value="Transposase IS200-like"/>
    <property type="match status" value="1"/>
</dbReference>
<proteinExistence type="predicted"/>
<dbReference type="Proteomes" id="UP001193734">
    <property type="component" value="Unassembled WGS sequence"/>
</dbReference>
<sequence>MAQSLSKVYIHLIFHIRTTSPMIRDEELERVHSYIGQLVNTTGSRVIRVGGTCDHVHILFLLSRNGCISNVVEETKRNSSRWIKSIDPHYGMFAWQGGYGVFSVSQSMVDKTLKYIERQREHHQKLTFEDEYIEFLKLYDIEYDEKYVFSD</sequence>
<protein>
    <submittedName>
        <fullName evidence="2">Transposase</fullName>
    </submittedName>
</protein>
<dbReference type="SMART" id="SM01321">
    <property type="entry name" value="Y1_Tnp"/>
    <property type="match status" value="1"/>
</dbReference>
<dbReference type="PANTHER" id="PTHR33360">
    <property type="entry name" value="TRANSPOSASE FOR INSERTION SEQUENCE ELEMENT IS200"/>
    <property type="match status" value="1"/>
</dbReference>
<evidence type="ECO:0000313" key="2">
    <source>
        <dbReference type="EMBL" id="NPE14665.1"/>
    </source>
</evidence>
<dbReference type="RefSeq" id="WP_172177727.1">
    <property type="nucleotide sequence ID" value="NZ_CASGIA010000017.1"/>
</dbReference>
<reference evidence="2 3" key="1">
    <citation type="submission" date="2020-05" db="EMBL/GenBank/DDBJ databases">
        <title>Distinct polysaccharide utilization as determinants for interspecies competition between intestinal Prevotella spp.</title>
        <authorList>
            <person name="Galvez E.J.C."/>
            <person name="Iljazovic A."/>
            <person name="Strowig T."/>
        </authorList>
    </citation>
    <scope>NUCLEOTIDE SEQUENCE [LARGE SCALE GENOMIC DNA]</scope>
    <source>
        <strain evidence="2 3">PROD</strain>
    </source>
</reference>
<keyword evidence="3" id="KW-1185">Reference proteome</keyword>
<dbReference type="InterPro" id="IPR002686">
    <property type="entry name" value="Transposase_17"/>
</dbReference>
<organism evidence="2 3">
    <name type="scientific">Xylanibacter rodentium</name>
    <dbReference type="NCBI Taxonomy" id="2736289"/>
    <lineage>
        <taxon>Bacteria</taxon>
        <taxon>Pseudomonadati</taxon>
        <taxon>Bacteroidota</taxon>
        <taxon>Bacteroidia</taxon>
        <taxon>Bacteroidales</taxon>
        <taxon>Prevotellaceae</taxon>
        <taxon>Xylanibacter</taxon>
    </lineage>
</organism>
<feature type="domain" description="Transposase IS200-like" evidence="1">
    <location>
        <begin position="5"/>
        <end position="119"/>
    </location>
</feature>
<evidence type="ECO:0000259" key="1">
    <source>
        <dbReference type="SMART" id="SM01321"/>
    </source>
</evidence>
<dbReference type="GeneID" id="82158116"/>
<comment type="caution">
    <text evidence="2">The sequence shown here is derived from an EMBL/GenBank/DDBJ whole genome shotgun (WGS) entry which is preliminary data.</text>
</comment>
<evidence type="ECO:0000313" key="3">
    <source>
        <dbReference type="Proteomes" id="UP001193734"/>
    </source>
</evidence>
<dbReference type="EMBL" id="JABKKE010000016">
    <property type="protein sequence ID" value="NPE14665.1"/>
    <property type="molecule type" value="Genomic_DNA"/>
</dbReference>
<dbReference type="Gene3D" id="3.30.70.1290">
    <property type="entry name" value="Transposase IS200-like"/>
    <property type="match status" value="1"/>
</dbReference>
<accession>A0ABX2AVL9</accession>
<gene>
    <name evidence="2" type="ORF">HPS55_10105</name>
</gene>
<dbReference type="Pfam" id="PF01797">
    <property type="entry name" value="Y1_Tnp"/>
    <property type="match status" value="1"/>
</dbReference>
<name>A0ABX2AVL9_9BACT</name>
<dbReference type="PANTHER" id="PTHR33360:SF2">
    <property type="entry name" value="TRANSPOSASE FOR INSERTION SEQUENCE ELEMENT IS200"/>
    <property type="match status" value="1"/>
</dbReference>